<dbReference type="InterPro" id="IPR050079">
    <property type="entry name" value="DEAD_box_RNA_helicase"/>
</dbReference>
<dbReference type="SMART" id="SM00490">
    <property type="entry name" value="HELICc"/>
    <property type="match status" value="1"/>
</dbReference>
<sequence length="261" mass="29478">MFSATHTIHVARWARKNLRGLISVTVGHRNAASDNVDQKLIFVGSEHGKMVALRELVQKGLTPPVLIFVQTKERAKELFSELIYDGINVDVIHADRTQLQRDNVVRSFRGGQIWVLICTELMGRGIDFKGVSLVINYDFPPSAISYIHRIGRTGRAGRPGKAVTFFTEDDTVNLRSIAHVLQESGCEVPEYMLRMKKASKSARRKLESRAPNRESISSVPGYQIEKVRKLKRKIQASKLKREHSQNIDLLPVKRGKKIITA</sequence>
<proteinExistence type="inferred from homology"/>
<dbReference type="PANTHER" id="PTHR47959:SF15">
    <property type="entry name" value="RNA HELICASE"/>
    <property type="match status" value="1"/>
</dbReference>
<dbReference type="OrthoDB" id="360161at2759"/>
<accession>A0A2J7Q195</accession>
<dbReference type="AlphaFoldDB" id="A0A2J7Q195"/>
<dbReference type="Gene3D" id="3.40.50.300">
    <property type="entry name" value="P-loop containing nucleotide triphosphate hydrolases"/>
    <property type="match status" value="1"/>
</dbReference>
<dbReference type="GO" id="GO:0003723">
    <property type="term" value="F:RNA binding"/>
    <property type="evidence" value="ECO:0007669"/>
    <property type="project" value="UniProtKB-KW"/>
</dbReference>
<dbReference type="GO" id="GO:0016787">
    <property type="term" value="F:hydrolase activity"/>
    <property type="evidence" value="ECO:0007669"/>
    <property type="project" value="UniProtKB-KW"/>
</dbReference>
<evidence type="ECO:0000256" key="4">
    <source>
        <dbReference type="ARBA" id="ARBA00022801"/>
    </source>
</evidence>
<name>A0A2J7Q195_9NEOP</name>
<dbReference type="GO" id="GO:0003724">
    <property type="term" value="F:RNA helicase activity"/>
    <property type="evidence" value="ECO:0007669"/>
    <property type="project" value="UniProtKB-EC"/>
</dbReference>
<feature type="domain" description="Helicase C-terminal" evidence="11">
    <location>
        <begin position="35"/>
        <end position="196"/>
    </location>
</feature>
<dbReference type="SUPFAM" id="SSF52540">
    <property type="entry name" value="P-loop containing nucleoside triphosphate hydrolases"/>
    <property type="match status" value="1"/>
</dbReference>
<evidence type="ECO:0000256" key="5">
    <source>
        <dbReference type="ARBA" id="ARBA00022806"/>
    </source>
</evidence>
<comment type="similarity">
    <text evidence="9">Belongs to the DEAD box helicase family. DDX52/ROK1 subfamily.</text>
</comment>
<dbReference type="Proteomes" id="UP000235965">
    <property type="component" value="Unassembled WGS sequence"/>
</dbReference>
<evidence type="ECO:0000256" key="1">
    <source>
        <dbReference type="ARBA" id="ARBA00004604"/>
    </source>
</evidence>
<keyword evidence="5" id="KW-0347">Helicase</keyword>
<dbReference type="PANTHER" id="PTHR47959">
    <property type="entry name" value="ATP-DEPENDENT RNA HELICASE RHLE-RELATED"/>
    <property type="match status" value="1"/>
</dbReference>
<evidence type="ECO:0000313" key="12">
    <source>
        <dbReference type="EMBL" id="PNF22363.1"/>
    </source>
</evidence>
<dbReference type="GO" id="GO:0005524">
    <property type="term" value="F:ATP binding"/>
    <property type="evidence" value="ECO:0007669"/>
    <property type="project" value="UniProtKB-KW"/>
</dbReference>
<keyword evidence="8" id="KW-0539">Nucleus</keyword>
<dbReference type="PROSITE" id="PS51194">
    <property type="entry name" value="HELICASE_CTER"/>
    <property type="match status" value="1"/>
</dbReference>
<dbReference type="InterPro" id="IPR027417">
    <property type="entry name" value="P-loop_NTPase"/>
</dbReference>
<keyword evidence="3" id="KW-0547">Nucleotide-binding</keyword>
<dbReference type="FunFam" id="3.40.50.300:FF:000759">
    <property type="entry name" value="probable ATP-dependent RNA helicase DDX52"/>
    <property type="match status" value="1"/>
</dbReference>
<dbReference type="GO" id="GO:0005829">
    <property type="term" value="C:cytosol"/>
    <property type="evidence" value="ECO:0007669"/>
    <property type="project" value="TreeGrafter"/>
</dbReference>
<reference evidence="12 13" key="1">
    <citation type="submission" date="2017-12" db="EMBL/GenBank/DDBJ databases">
        <title>Hemimetabolous genomes reveal molecular basis of termite eusociality.</title>
        <authorList>
            <person name="Harrison M.C."/>
            <person name="Jongepier E."/>
            <person name="Robertson H.M."/>
            <person name="Arning N."/>
            <person name="Bitard-Feildel T."/>
            <person name="Chao H."/>
            <person name="Childers C.P."/>
            <person name="Dinh H."/>
            <person name="Doddapaneni H."/>
            <person name="Dugan S."/>
            <person name="Gowin J."/>
            <person name="Greiner C."/>
            <person name="Han Y."/>
            <person name="Hu H."/>
            <person name="Hughes D.S.T."/>
            <person name="Huylmans A.-K."/>
            <person name="Kemena C."/>
            <person name="Kremer L.P.M."/>
            <person name="Lee S.L."/>
            <person name="Lopez-Ezquerra A."/>
            <person name="Mallet L."/>
            <person name="Monroy-Kuhn J.M."/>
            <person name="Moser A."/>
            <person name="Murali S.C."/>
            <person name="Muzny D.M."/>
            <person name="Otani S."/>
            <person name="Piulachs M.-D."/>
            <person name="Poelchau M."/>
            <person name="Qu J."/>
            <person name="Schaub F."/>
            <person name="Wada-Katsumata A."/>
            <person name="Worley K.C."/>
            <person name="Xie Q."/>
            <person name="Ylla G."/>
            <person name="Poulsen M."/>
            <person name="Gibbs R.A."/>
            <person name="Schal C."/>
            <person name="Richards S."/>
            <person name="Belles X."/>
            <person name="Korb J."/>
            <person name="Bornberg-Bauer E."/>
        </authorList>
    </citation>
    <scope>NUCLEOTIDE SEQUENCE [LARGE SCALE GENOMIC DNA]</scope>
    <source>
        <tissue evidence="12">Whole body</tissue>
    </source>
</reference>
<evidence type="ECO:0000256" key="3">
    <source>
        <dbReference type="ARBA" id="ARBA00022741"/>
    </source>
</evidence>
<evidence type="ECO:0000256" key="10">
    <source>
        <dbReference type="ARBA" id="ARBA00047984"/>
    </source>
</evidence>
<evidence type="ECO:0000259" key="11">
    <source>
        <dbReference type="PROSITE" id="PS51194"/>
    </source>
</evidence>
<dbReference type="InterPro" id="IPR001650">
    <property type="entry name" value="Helicase_C-like"/>
</dbReference>
<comment type="caution">
    <text evidence="12">The sequence shown here is derived from an EMBL/GenBank/DDBJ whole genome shotgun (WGS) entry which is preliminary data.</text>
</comment>
<evidence type="ECO:0000256" key="2">
    <source>
        <dbReference type="ARBA" id="ARBA00012552"/>
    </source>
</evidence>
<keyword evidence="6" id="KW-0067">ATP-binding</keyword>
<comment type="catalytic activity">
    <reaction evidence="10">
        <text>ATP + H2O = ADP + phosphate + H(+)</text>
        <dbReference type="Rhea" id="RHEA:13065"/>
        <dbReference type="ChEBI" id="CHEBI:15377"/>
        <dbReference type="ChEBI" id="CHEBI:15378"/>
        <dbReference type="ChEBI" id="CHEBI:30616"/>
        <dbReference type="ChEBI" id="CHEBI:43474"/>
        <dbReference type="ChEBI" id="CHEBI:456216"/>
        <dbReference type="EC" id="3.6.4.13"/>
    </reaction>
</comment>
<gene>
    <name evidence="12" type="ORF">B7P43_G17503</name>
</gene>
<evidence type="ECO:0000256" key="7">
    <source>
        <dbReference type="ARBA" id="ARBA00022884"/>
    </source>
</evidence>
<keyword evidence="4" id="KW-0378">Hydrolase</keyword>
<dbReference type="EMBL" id="NEVH01019430">
    <property type="protein sequence ID" value="PNF22363.1"/>
    <property type="molecule type" value="Genomic_DNA"/>
</dbReference>
<dbReference type="GO" id="GO:0005730">
    <property type="term" value="C:nucleolus"/>
    <property type="evidence" value="ECO:0007669"/>
    <property type="project" value="UniProtKB-SubCell"/>
</dbReference>
<evidence type="ECO:0000256" key="9">
    <source>
        <dbReference type="ARBA" id="ARBA00024355"/>
    </source>
</evidence>
<keyword evidence="13" id="KW-1185">Reference proteome</keyword>
<protein>
    <recommendedName>
        <fullName evidence="2">RNA helicase</fullName>
        <ecNumber evidence="2">3.6.4.13</ecNumber>
    </recommendedName>
</protein>
<dbReference type="EC" id="3.6.4.13" evidence="2"/>
<comment type="subcellular location">
    <subcellularLocation>
        <location evidence="1">Nucleus</location>
        <location evidence="1">Nucleolus</location>
    </subcellularLocation>
</comment>
<organism evidence="12 13">
    <name type="scientific">Cryptotermes secundus</name>
    <dbReference type="NCBI Taxonomy" id="105785"/>
    <lineage>
        <taxon>Eukaryota</taxon>
        <taxon>Metazoa</taxon>
        <taxon>Ecdysozoa</taxon>
        <taxon>Arthropoda</taxon>
        <taxon>Hexapoda</taxon>
        <taxon>Insecta</taxon>
        <taxon>Pterygota</taxon>
        <taxon>Neoptera</taxon>
        <taxon>Polyneoptera</taxon>
        <taxon>Dictyoptera</taxon>
        <taxon>Blattodea</taxon>
        <taxon>Blattoidea</taxon>
        <taxon>Termitoidae</taxon>
        <taxon>Kalotermitidae</taxon>
        <taxon>Cryptotermitinae</taxon>
        <taxon>Cryptotermes</taxon>
    </lineage>
</organism>
<evidence type="ECO:0000256" key="8">
    <source>
        <dbReference type="ARBA" id="ARBA00023242"/>
    </source>
</evidence>
<evidence type="ECO:0000313" key="13">
    <source>
        <dbReference type="Proteomes" id="UP000235965"/>
    </source>
</evidence>
<dbReference type="Pfam" id="PF00271">
    <property type="entry name" value="Helicase_C"/>
    <property type="match status" value="1"/>
</dbReference>
<keyword evidence="7" id="KW-0694">RNA-binding</keyword>
<dbReference type="CDD" id="cd18787">
    <property type="entry name" value="SF2_C_DEAD"/>
    <property type="match status" value="1"/>
</dbReference>
<evidence type="ECO:0000256" key="6">
    <source>
        <dbReference type="ARBA" id="ARBA00022840"/>
    </source>
</evidence>